<dbReference type="Gene3D" id="1.10.520.10">
    <property type="match status" value="1"/>
</dbReference>
<protein>
    <recommendedName>
        <fullName evidence="5">Peroxidase</fullName>
        <ecNumber evidence="5">1.11.1.-</ecNumber>
    </recommendedName>
</protein>
<dbReference type="GO" id="GO:0004601">
    <property type="term" value="F:peroxidase activity"/>
    <property type="evidence" value="ECO:0007669"/>
    <property type="project" value="UniProtKB-KW"/>
</dbReference>
<evidence type="ECO:0000256" key="1">
    <source>
        <dbReference type="ARBA" id="ARBA00022559"/>
    </source>
</evidence>
<feature type="domain" description="Plant heme peroxidase family profile" evidence="7">
    <location>
        <begin position="105"/>
        <end position="235"/>
    </location>
</feature>
<dbReference type="SUPFAM" id="SSF48113">
    <property type="entry name" value="Heme-dependent peroxidases"/>
    <property type="match status" value="1"/>
</dbReference>
<dbReference type="InterPro" id="IPR002016">
    <property type="entry name" value="Haem_peroxidase"/>
</dbReference>
<dbReference type="PANTHER" id="PTHR31356">
    <property type="entry name" value="THYLAKOID LUMENAL 29 KDA PROTEIN, CHLOROPLASTIC-RELATED"/>
    <property type="match status" value="1"/>
</dbReference>
<dbReference type="PROSITE" id="PS50873">
    <property type="entry name" value="PEROXIDASE_4"/>
    <property type="match status" value="1"/>
</dbReference>
<feature type="compositionally biased region" description="Low complexity" evidence="6">
    <location>
        <begin position="573"/>
        <end position="586"/>
    </location>
</feature>
<keyword evidence="9" id="KW-1185">Reference proteome</keyword>
<evidence type="ECO:0000256" key="5">
    <source>
        <dbReference type="RuleBase" id="RU363051"/>
    </source>
</evidence>
<proteinExistence type="inferred from homology"/>
<dbReference type="Proteomes" id="UP000226192">
    <property type="component" value="Unassembled WGS sequence"/>
</dbReference>
<keyword evidence="2" id="KW-0479">Metal-binding</keyword>
<sequence>MRSLSALLALGLAGSALADPTWPSDVDELEEIMYQLTSFRARKFADTVSPCSSEASGPGRHNAAEWLRTAFHDMSTANSFFHLGGLDASLQYELENGENTGPGHKTTLQFMSPYVSPRCSLSDLVAMGVYMSVRSCGGPAVPIRAGRKDATQKGPAGVPQPQNSVFTFKQQFQRMGFTNEEMIQVTACGHTLGGVHKDEFPELMPAAGVKNGEAPSDETPTVFDNKVVTEYLAGKTQNPLVVGPSAKINKNSDSKVFDSDGNKTLQAMADAEQFNAVCQKVLQKMIDVVPPGVTLTDPIEPYMVKPVNLQLTLVNGGRELALSGYIRVRTTELARESIKNITLTYKGRSGSSQCASSSCTVTSTIQGVGRGFDDSFAFFPISTRIPASSGISSFIVTINKADGTRETHDNNGEAYPLHDDVVFQAPQSCVRGSSGSLTVVAAVRNEAAAQGAKANVWYRVPQTNSPVPQLKKTTIDLVKGQCVGQYTLFSADYKIEGGLAYQSYVDVMAGDKSDAFKSVAGLGGTCGVFEGAVSCQDVERQLSRRGVEAKVFERQVNATTSTAPVTTAPPPTTSTTAPVPTATRAPPSHRPAVGGYKLVSCWTEGNNCICLLGHRVWARV</sequence>
<evidence type="ECO:0000259" key="7">
    <source>
        <dbReference type="PROSITE" id="PS50873"/>
    </source>
</evidence>
<gene>
    <name evidence="8" type="ORF">CDD81_4161</name>
</gene>
<evidence type="ECO:0000256" key="6">
    <source>
        <dbReference type="SAM" id="MobiDB-lite"/>
    </source>
</evidence>
<dbReference type="PANTHER" id="PTHR31356:SF53">
    <property type="entry name" value="HEME PEROXIDASE"/>
    <property type="match status" value="1"/>
</dbReference>
<organism evidence="8 9">
    <name type="scientific">Ophiocordyceps australis</name>
    <dbReference type="NCBI Taxonomy" id="1399860"/>
    <lineage>
        <taxon>Eukaryota</taxon>
        <taxon>Fungi</taxon>
        <taxon>Dikarya</taxon>
        <taxon>Ascomycota</taxon>
        <taxon>Pezizomycotina</taxon>
        <taxon>Sordariomycetes</taxon>
        <taxon>Hypocreomycetidae</taxon>
        <taxon>Hypocreales</taxon>
        <taxon>Ophiocordycipitaceae</taxon>
        <taxon>Ophiocordyceps</taxon>
    </lineage>
</organism>
<keyword evidence="2" id="KW-0408">Iron</keyword>
<evidence type="ECO:0000313" key="8">
    <source>
        <dbReference type="EMBL" id="PHH58906.1"/>
    </source>
</evidence>
<dbReference type="EMBL" id="NJET01000273">
    <property type="protein sequence ID" value="PHH58906.1"/>
    <property type="molecule type" value="Genomic_DNA"/>
</dbReference>
<accession>A0A2C5XTZ1</accession>
<evidence type="ECO:0000256" key="4">
    <source>
        <dbReference type="RuleBase" id="RU004241"/>
    </source>
</evidence>
<dbReference type="GO" id="GO:0000302">
    <property type="term" value="P:response to reactive oxygen species"/>
    <property type="evidence" value="ECO:0007669"/>
    <property type="project" value="TreeGrafter"/>
</dbReference>
<feature type="region of interest" description="Disordered" evidence="6">
    <location>
        <begin position="558"/>
        <end position="589"/>
    </location>
</feature>
<evidence type="ECO:0000256" key="2">
    <source>
        <dbReference type="ARBA" id="ARBA00022617"/>
    </source>
</evidence>
<keyword evidence="1 5" id="KW-0575">Peroxidase</keyword>
<evidence type="ECO:0000256" key="3">
    <source>
        <dbReference type="ARBA" id="ARBA00023002"/>
    </source>
</evidence>
<evidence type="ECO:0000313" key="9">
    <source>
        <dbReference type="Proteomes" id="UP000226192"/>
    </source>
</evidence>
<comment type="caution">
    <text evidence="8">The sequence shown here is derived from an EMBL/GenBank/DDBJ whole genome shotgun (WGS) entry which is preliminary data.</text>
</comment>
<dbReference type="GO" id="GO:0042744">
    <property type="term" value="P:hydrogen peroxide catabolic process"/>
    <property type="evidence" value="ECO:0007669"/>
    <property type="project" value="TreeGrafter"/>
</dbReference>
<dbReference type="AlphaFoldDB" id="A0A2C5XTZ1"/>
<dbReference type="STRING" id="1399860.A0A2C5XTZ1"/>
<feature type="chain" id="PRO_5011809542" description="Peroxidase" evidence="5">
    <location>
        <begin position="19"/>
        <end position="620"/>
    </location>
</feature>
<dbReference type="InterPro" id="IPR010255">
    <property type="entry name" value="Haem_peroxidase_sf"/>
</dbReference>
<reference evidence="8 9" key="1">
    <citation type="submission" date="2017-06" db="EMBL/GenBank/DDBJ databases">
        <title>Ant-infecting Ophiocordyceps genomes reveal a high diversity of potential behavioral manipulation genes and a possible major role for enterotoxins.</title>
        <authorList>
            <person name="De Bekker C."/>
            <person name="Evans H.C."/>
            <person name="Brachmann A."/>
            <person name="Hughes D.P."/>
        </authorList>
    </citation>
    <scope>NUCLEOTIDE SEQUENCE [LARGE SCALE GENOMIC DNA]</scope>
    <source>
        <strain evidence="8 9">Map64</strain>
    </source>
</reference>
<keyword evidence="5" id="KW-0732">Signal</keyword>
<dbReference type="GO" id="GO:0046872">
    <property type="term" value="F:metal ion binding"/>
    <property type="evidence" value="ECO:0007669"/>
    <property type="project" value="UniProtKB-UniRule"/>
</dbReference>
<keyword evidence="2" id="KW-0349">Heme</keyword>
<dbReference type="InterPro" id="IPR044831">
    <property type="entry name" value="Ccp1-like"/>
</dbReference>
<comment type="similarity">
    <text evidence="4">Belongs to the peroxidase family.</text>
</comment>
<name>A0A2C5XTZ1_9HYPO</name>
<dbReference type="PRINTS" id="PR00458">
    <property type="entry name" value="PEROXIDASE"/>
</dbReference>
<feature type="signal peptide" evidence="5">
    <location>
        <begin position="1"/>
        <end position="18"/>
    </location>
</feature>
<dbReference type="FunFam" id="1.10.520.10:FF:000020">
    <property type="entry name" value="Peroxisomal ascorbate peroxidase"/>
    <property type="match status" value="1"/>
</dbReference>
<dbReference type="Gene3D" id="1.10.420.10">
    <property type="entry name" value="Peroxidase, domain 2"/>
    <property type="match status" value="1"/>
</dbReference>
<dbReference type="GO" id="GO:0034599">
    <property type="term" value="P:cellular response to oxidative stress"/>
    <property type="evidence" value="ECO:0007669"/>
    <property type="project" value="InterPro"/>
</dbReference>
<keyword evidence="3 5" id="KW-0560">Oxidoreductase</keyword>
<dbReference type="OrthoDB" id="5985073at2759"/>
<dbReference type="GO" id="GO:0020037">
    <property type="term" value="F:heme binding"/>
    <property type="evidence" value="ECO:0007669"/>
    <property type="project" value="UniProtKB-UniRule"/>
</dbReference>
<dbReference type="Pfam" id="PF00141">
    <property type="entry name" value="peroxidase"/>
    <property type="match status" value="1"/>
</dbReference>
<dbReference type="EC" id="1.11.1.-" evidence="5"/>